<protein>
    <submittedName>
        <fullName evidence="1">Uncharacterized protein</fullName>
    </submittedName>
</protein>
<evidence type="ECO:0000313" key="2">
    <source>
        <dbReference type="Proteomes" id="UP000182375"/>
    </source>
</evidence>
<proteinExistence type="predicted"/>
<organism evidence="1 2">
    <name type="scientific">Streptomyces misionensis</name>
    <dbReference type="NCBI Taxonomy" id="67331"/>
    <lineage>
        <taxon>Bacteria</taxon>
        <taxon>Bacillati</taxon>
        <taxon>Actinomycetota</taxon>
        <taxon>Actinomycetes</taxon>
        <taxon>Kitasatosporales</taxon>
        <taxon>Streptomycetaceae</taxon>
        <taxon>Streptomyces</taxon>
    </lineage>
</organism>
<evidence type="ECO:0000313" key="1">
    <source>
        <dbReference type="EMBL" id="SEE18270.1"/>
    </source>
</evidence>
<dbReference type="RefSeq" id="WP_074995482.1">
    <property type="nucleotide sequence ID" value="NZ_FNTD01000004.1"/>
</dbReference>
<dbReference type="Proteomes" id="UP000182375">
    <property type="component" value="Unassembled WGS sequence"/>
</dbReference>
<reference evidence="1 2" key="1">
    <citation type="submission" date="2016-10" db="EMBL/GenBank/DDBJ databases">
        <authorList>
            <person name="de Groot N.N."/>
        </authorList>
    </citation>
    <scope>NUCLEOTIDE SEQUENCE [LARGE SCALE GENOMIC DNA]</scope>
    <source>
        <strain evidence="1 2">DSM 40306</strain>
    </source>
</reference>
<gene>
    <name evidence="1" type="ORF">SAMN04490357_7197</name>
</gene>
<dbReference type="GeneID" id="95516693"/>
<sequence>MVTESPRASTARADELLAHAGRLRADADLMDGYARRLRATAATLGTCPAAPGGSRAALARQAAACTSAADRLRSAAEALLVHVRGEGPAQEPRPAAR</sequence>
<dbReference type="AlphaFoldDB" id="A0A1H5GRL2"/>
<dbReference type="EMBL" id="FNTD01000004">
    <property type="protein sequence ID" value="SEE18270.1"/>
    <property type="molecule type" value="Genomic_DNA"/>
</dbReference>
<accession>A0A1H5GRL2</accession>
<name>A0A1H5GRL2_9ACTN</name>